<feature type="region of interest" description="Disordered" evidence="7">
    <location>
        <begin position="1"/>
        <end position="68"/>
    </location>
</feature>
<dbReference type="InterPro" id="IPR044938">
    <property type="entry name" value="EDC4_C_sf"/>
</dbReference>
<dbReference type="EMBL" id="JADGJD010000125">
    <property type="protein sequence ID" value="KAJ3054615.1"/>
    <property type="molecule type" value="Genomic_DNA"/>
</dbReference>
<evidence type="ECO:0000259" key="8">
    <source>
        <dbReference type="Pfam" id="PF16529"/>
    </source>
</evidence>
<feature type="compositionally biased region" description="Low complexity" evidence="7">
    <location>
        <begin position="108"/>
        <end position="125"/>
    </location>
</feature>
<dbReference type="FunFam" id="1.10.220.100:FF:000001">
    <property type="entry name" value="Enhancer of mRNA-decapping protein 4"/>
    <property type="match status" value="1"/>
</dbReference>
<evidence type="ECO:0000256" key="5">
    <source>
        <dbReference type="ARBA" id="ARBA00022737"/>
    </source>
</evidence>
<dbReference type="Gene3D" id="1.10.220.100">
    <property type="entry name" value="conserved c-terminal region of ge- 1"/>
    <property type="match status" value="1"/>
</dbReference>
<feature type="compositionally biased region" description="Polar residues" evidence="7">
    <location>
        <begin position="15"/>
        <end position="39"/>
    </location>
</feature>
<dbReference type="SUPFAM" id="SSF50978">
    <property type="entry name" value="WD40 repeat-like"/>
    <property type="match status" value="1"/>
</dbReference>
<dbReference type="InterPro" id="IPR045152">
    <property type="entry name" value="EDC4-like"/>
</dbReference>
<sequence>MADAGQAILNLLRGGSSTPDPSSPANQPQGLPQQPQSFDPQGYPIAPPYPYAFPAPIGGVPAPARPPMSREQSLLAILQNAPTQQQPSYLPAQDTNAALTDGLRSLLSIGPSSSRLPRSPSSEGSVPPQSPSASPRLPEPTAAEATKPTPTDKRPAEILDRPKPETDRVPQSTPAGVRLTSHPVHIDVGSASPPYVSTDGLPVQAITLVSTKMEYRRGTHIAVNAHFIAYGVKGARIRVLAQQTGNMVLIKDASGTLLNLAITQNRGQSYLASTTLEGCLRVWKLQQAETNISCEPLFATEDSAGIQWQRVRWCTDNSNLLAVSNSAKEVRVLDMRQVLAAGKVDFDANDIGLVTRKAVAVHDADINDLELARNGTDLRTACNNGSVYFWRLSDLASLSGRIEVSKDPVDSIMTANNEVLITGSGQNRLISVFDMVQRKLVQTVRFYNGDSRPTNSKDQFNRIAFSRLLNSLVVVNSARNSLYLLHLNTGASDRASTHDRMFNYLVEYPLPDSTIDLVAVDDSANARCGAYCVQTKTVQQFVLALDHAWPAGASVASLYVNPPAPEEPIAEKKSEKDAVGLENGEILGADNQAGTDDASKTSSTVPARPSKPLPRTPTPTSSSKRPPSRSKNRPNDVAADSPVQPVRILQPHRADSQSSLTSNPDHQKSGEVSKQIATADSEVDPPGPSKSQRDKGSAAVKKTSSPMEMPAPLSDGSSSSTQHDARFEQLLQRMEKLESAVTQRLTDHAELQKNREQQQQEALLNGVREITKALSMNLSASVNRDLQKSVRANLDAQWKSVETKITESVQHAMTRPELVEAVSSSLIGSLTGVLEASFKESFATVLIPRMQSAVTTMFTQIHETMEAGLGEYFQVYSEKLDKQQPTVPPSIEALVERISSFQPDVIVGRAMSDLQNSIPQTVEKEIRRALSVQDMQSSVRRQSQDGKAVDNTAEILGLTRNGKYEEAFTKSLSLADSAIVMQLCRQIDPKSVFLSNRSLLSQPVILSLMHQISADLNTETSLKLQWLEDLMMNVNKRDPVIAQHTSRILPIVSKRLAELVQKDPTGTDGRTAKMLVMMLQGLFQ</sequence>
<feature type="domain" description="Enhancer of mRNA-decapping protein 4 C-terminal" evidence="9">
    <location>
        <begin position="958"/>
        <end position="1075"/>
    </location>
</feature>
<dbReference type="AlphaFoldDB" id="A0AAD5SHP7"/>
<feature type="region of interest" description="Disordered" evidence="7">
    <location>
        <begin position="108"/>
        <end position="177"/>
    </location>
</feature>
<evidence type="ECO:0000256" key="6">
    <source>
        <dbReference type="ARBA" id="ARBA00023054"/>
    </source>
</evidence>
<keyword evidence="11" id="KW-1185">Reference proteome</keyword>
<dbReference type="InterPro" id="IPR036322">
    <property type="entry name" value="WD40_repeat_dom_sf"/>
</dbReference>
<evidence type="ECO:0000313" key="11">
    <source>
        <dbReference type="Proteomes" id="UP001212841"/>
    </source>
</evidence>
<protein>
    <submittedName>
        <fullName evidence="10">Enhancer of mRNA decapping 4</fullName>
    </submittedName>
</protein>
<evidence type="ECO:0000256" key="3">
    <source>
        <dbReference type="ARBA" id="ARBA00022490"/>
    </source>
</evidence>
<reference evidence="10" key="1">
    <citation type="submission" date="2020-05" db="EMBL/GenBank/DDBJ databases">
        <title>Phylogenomic resolution of chytrid fungi.</title>
        <authorList>
            <person name="Stajich J.E."/>
            <person name="Amses K."/>
            <person name="Simmons R."/>
            <person name="Seto K."/>
            <person name="Myers J."/>
            <person name="Bonds A."/>
            <person name="Quandt C.A."/>
            <person name="Barry K."/>
            <person name="Liu P."/>
            <person name="Grigoriev I."/>
            <person name="Longcore J.E."/>
            <person name="James T.Y."/>
        </authorList>
    </citation>
    <scope>NUCLEOTIDE SEQUENCE</scope>
    <source>
        <strain evidence="10">JEL0318</strain>
    </source>
</reference>
<feature type="domain" description="Enhancer of mRNA-decapping protein 4 WD40 repeat region" evidence="8">
    <location>
        <begin position="213"/>
        <end position="391"/>
    </location>
</feature>
<dbReference type="Gene3D" id="2.130.10.10">
    <property type="entry name" value="YVTN repeat-like/Quinoprotein amine dehydrogenase"/>
    <property type="match status" value="1"/>
</dbReference>
<name>A0AAD5SHP7_9FUNG</name>
<dbReference type="InterPro" id="IPR032401">
    <property type="entry name" value="EDC4_WD40"/>
</dbReference>
<dbReference type="Pfam" id="PF16529">
    <property type="entry name" value="Ge1_WD40"/>
    <property type="match status" value="1"/>
</dbReference>
<dbReference type="PANTHER" id="PTHR15598:SF5">
    <property type="entry name" value="ENHANCER OF MRNA-DECAPPING PROTEIN 4"/>
    <property type="match status" value="1"/>
</dbReference>
<dbReference type="InterPro" id="IPR015943">
    <property type="entry name" value="WD40/YVTN_repeat-like_dom_sf"/>
</dbReference>
<dbReference type="Pfam" id="PF21289">
    <property type="entry name" value="EDC4_C"/>
    <property type="match status" value="1"/>
</dbReference>
<feature type="compositionally biased region" description="Basic and acidic residues" evidence="7">
    <location>
        <begin position="150"/>
        <end position="168"/>
    </location>
</feature>
<keyword evidence="6" id="KW-0175">Coiled coil</keyword>
<dbReference type="GO" id="GO:0000932">
    <property type="term" value="C:P-body"/>
    <property type="evidence" value="ECO:0007669"/>
    <property type="project" value="UniProtKB-SubCell"/>
</dbReference>
<feature type="region of interest" description="Disordered" evidence="7">
    <location>
        <begin position="586"/>
        <end position="723"/>
    </location>
</feature>
<organism evidence="10 11">
    <name type="scientific">Rhizophlyctis rosea</name>
    <dbReference type="NCBI Taxonomy" id="64517"/>
    <lineage>
        <taxon>Eukaryota</taxon>
        <taxon>Fungi</taxon>
        <taxon>Fungi incertae sedis</taxon>
        <taxon>Chytridiomycota</taxon>
        <taxon>Chytridiomycota incertae sedis</taxon>
        <taxon>Chytridiomycetes</taxon>
        <taxon>Rhizophlyctidales</taxon>
        <taxon>Rhizophlyctidaceae</taxon>
        <taxon>Rhizophlyctis</taxon>
    </lineage>
</organism>
<evidence type="ECO:0000256" key="1">
    <source>
        <dbReference type="ARBA" id="ARBA00004201"/>
    </source>
</evidence>
<keyword evidence="5" id="KW-0677">Repeat</keyword>
<proteinExistence type="inferred from homology"/>
<keyword evidence="4" id="KW-0853">WD repeat</keyword>
<dbReference type="PANTHER" id="PTHR15598">
    <property type="entry name" value="ENHANCER OF MRNA-DECAPPING PROTEIN 4"/>
    <property type="match status" value="1"/>
</dbReference>
<evidence type="ECO:0000256" key="7">
    <source>
        <dbReference type="SAM" id="MobiDB-lite"/>
    </source>
</evidence>
<dbReference type="Proteomes" id="UP001212841">
    <property type="component" value="Unassembled WGS sequence"/>
</dbReference>
<feature type="compositionally biased region" description="Low complexity" evidence="7">
    <location>
        <begin position="139"/>
        <end position="149"/>
    </location>
</feature>
<comment type="subcellular location">
    <subcellularLocation>
        <location evidence="1">Cytoplasm</location>
        <location evidence="1">P-body</location>
    </subcellularLocation>
</comment>
<evidence type="ECO:0000259" key="9">
    <source>
        <dbReference type="Pfam" id="PF21289"/>
    </source>
</evidence>
<evidence type="ECO:0000256" key="2">
    <source>
        <dbReference type="ARBA" id="ARBA00009639"/>
    </source>
</evidence>
<dbReference type="InterPro" id="IPR049404">
    <property type="entry name" value="EDC4_C"/>
</dbReference>
<evidence type="ECO:0000313" key="10">
    <source>
        <dbReference type="EMBL" id="KAJ3054615.1"/>
    </source>
</evidence>
<comment type="similarity">
    <text evidence="2">Belongs to the WD repeat EDC4 family.</text>
</comment>
<accession>A0AAD5SHP7</accession>
<evidence type="ECO:0000256" key="4">
    <source>
        <dbReference type="ARBA" id="ARBA00022574"/>
    </source>
</evidence>
<comment type="caution">
    <text evidence="10">The sequence shown here is derived from an EMBL/GenBank/DDBJ whole genome shotgun (WGS) entry which is preliminary data.</text>
</comment>
<dbReference type="GO" id="GO:0031087">
    <property type="term" value="P:deadenylation-independent decapping of nuclear-transcribed mRNA"/>
    <property type="evidence" value="ECO:0007669"/>
    <property type="project" value="InterPro"/>
</dbReference>
<keyword evidence="3" id="KW-0963">Cytoplasm</keyword>
<gene>
    <name evidence="10" type="primary">EDC4</name>
    <name evidence="10" type="ORF">HK097_001281</name>
</gene>